<dbReference type="GO" id="GO:0008137">
    <property type="term" value="F:NADH dehydrogenase (ubiquinone) activity"/>
    <property type="evidence" value="ECO:0007669"/>
    <property type="project" value="UniProtKB-EC"/>
</dbReference>
<dbReference type="PANTHER" id="PTHR46552:SF1">
    <property type="entry name" value="NADH-UBIQUINONE OXIDOREDUCTASE CHAIN 2"/>
    <property type="match status" value="1"/>
</dbReference>
<evidence type="ECO:0000256" key="9">
    <source>
        <dbReference type="ARBA" id="ARBA00022792"/>
    </source>
</evidence>
<dbReference type="EMBL" id="MW123009">
    <property type="protein sequence ID" value="QPK76763.1"/>
    <property type="molecule type" value="Genomic_DNA"/>
</dbReference>
<evidence type="ECO:0000256" key="10">
    <source>
        <dbReference type="ARBA" id="ARBA00022967"/>
    </source>
</evidence>
<feature type="domain" description="NADH:quinone oxidoreductase/Mrp antiporter transmembrane" evidence="19">
    <location>
        <begin position="24"/>
        <end position="274"/>
    </location>
</feature>
<organism evidence="20">
    <name type="scientific">Mollitrichosiphum tenuicorpus</name>
    <dbReference type="NCBI Taxonomy" id="1049572"/>
    <lineage>
        <taxon>Eukaryota</taxon>
        <taxon>Metazoa</taxon>
        <taxon>Ecdysozoa</taxon>
        <taxon>Arthropoda</taxon>
        <taxon>Hexapoda</taxon>
        <taxon>Insecta</taxon>
        <taxon>Pterygota</taxon>
        <taxon>Neoptera</taxon>
        <taxon>Paraneoptera</taxon>
        <taxon>Hemiptera</taxon>
        <taxon>Sternorrhyncha</taxon>
        <taxon>Aphidomorpha</taxon>
        <taxon>Aphidoidea</taxon>
        <taxon>Aphididae</taxon>
        <taxon>Greenideinae</taxon>
        <taxon>Mollitrichosiphum</taxon>
    </lineage>
</organism>
<dbReference type="InterPro" id="IPR003917">
    <property type="entry name" value="NADH_UbQ_OxRdtase_chain2"/>
</dbReference>
<feature type="transmembrane region" description="Helical" evidence="18">
    <location>
        <begin position="113"/>
        <end position="136"/>
    </location>
</feature>
<feature type="transmembrane region" description="Helical" evidence="18">
    <location>
        <begin position="263"/>
        <end position="287"/>
    </location>
</feature>
<reference evidence="20" key="1">
    <citation type="submission" date="2020-10" db="EMBL/GenBank/DDBJ databases">
        <authorList>
            <person name="Chen J."/>
            <person name="Qiao G."/>
        </authorList>
    </citation>
    <scope>NUCLEOTIDE SEQUENCE</scope>
</reference>
<feature type="transmembrane region" description="Helical" evidence="18">
    <location>
        <begin position="58"/>
        <end position="76"/>
    </location>
</feature>
<comment type="subcellular location">
    <subcellularLocation>
        <location evidence="2 18">Mitochondrion inner membrane</location>
        <topology evidence="2 18">Multi-pass membrane protein</topology>
    </subcellularLocation>
</comment>
<keyword evidence="15 18" id="KW-0496">Mitochondrion</keyword>
<evidence type="ECO:0000256" key="4">
    <source>
        <dbReference type="ARBA" id="ARBA00012944"/>
    </source>
</evidence>
<evidence type="ECO:0000256" key="12">
    <source>
        <dbReference type="ARBA" id="ARBA00022989"/>
    </source>
</evidence>
<keyword evidence="8 18" id="KW-0812">Transmembrane</keyword>
<keyword evidence="9 18" id="KW-0999">Mitochondrion inner membrane</keyword>
<dbReference type="GO" id="GO:0006120">
    <property type="term" value="P:mitochondrial electron transport, NADH to ubiquinone"/>
    <property type="evidence" value="ECO:0007669"/>
    <property type="project" value="InterPro"/>
</dbReference>
<dbReference type="RefSeq" id="YP_010048410.1">
    <property type="nucleotide sequence ID" value="NC_054348.1"/>
</dbReference>
<evidence type="ECO:0000256" key="16">
    <source>
        <dbReference type="ARBA" id="ARBA00023136"/>
    </source>
</evidence>
<evidence type="ECO:0000256" key="2">
    <source>
        <dbReference type="ARBA" id="ARBA00004448"/>
    </source>
</evidence>
<evidence type="ECO:0000256" key="17">
    <source>
        <dbReference type="ARBA" id="ARBA00049551"/>
    </source>
</evidence>
<keyword evidence="14 18" id="KW-0830">Ubiquinone</keyword>
<evidence type="ECO:0000256" key="13">
    <source>
        <dbReference type="ARBA" id="ARBA00023027"/>
    </source>
</evidence>
<dbReference type="InterPro" id="IPR001750">
    <property type="entry name" value="ND/Mrp_TM"/>
</dbReference>
<dbReference type="GO" id="GO:0005743">
    <property type="term" value="C:mitochondrial inner membrane"/>
    <property type="evidence" value="ECO:0007669"/>
    <property type="project" value="UniProtKB-SubCell"/>
</dbReference>
<dbReference type="InterPro" id="IPR050175">
    <property type="entry name" value="Complex_I_Subunit_2"/>
</dbReference>
<keyword evidence="13 18" id="KW-0520">NAD</keyword>
<comment type="function">
    <text evidence="18">Core subunit of the mitochondrial membrane respiratory chain NADH dehydrogenase (Complex I) which catalyzes electron transfer from NADH through the respiratory chain, using ubiquinone as an electron acceptor. Essential for the catalytic activity and assembly of complex I.</text>
</comment>
<evidence type="ECO:0000256" key="7">
    <source>
        <dbReference type="ARBA" id="ARBA00022660"/>
    </source>
</evidence>
<comment type="function">
    <text evidence="1">Core subunit of the mitochondrial membrane respiratory chain NADH dehydrogenase (Complex I) that is believed to belong to the minimal assembly required for catalysis. Complex I functions in the transfer of electrons from NADH to the respiratory chain. The immediate electron acceptor for the enzyme is believed to be ubiquinone.</text>
</comment>
<keyword evidence="7 18" id="KW-0679">Respiratory chain</keyword>
<keyword evidence="11 18" id="KW-0249">Electron transport</keyword>
<feature type="transmembrane region" description="Helical" evidence="18">
    <location>
        <begin position="307"/>
        <end position="325"/>
    </location>
</feature>
<evidence type="ECO:0000256" key="8">
    <source>
        <dbReference type="ARBA" id="ARBA00022692"/>
    </source>
</evidence>
<name>A0A7T0KBI4_9HEMI</name>
<geneLocation type="mitochondrion" evidence="20"/>
<evidence type="ECO:0000259" key="19">
    <source>
        <dbReference type="Pfam" id="PF00361"/>
    </source>
</evidence>
<evidence type="ECO:0000313" key="20">
    <source>
        <dbReference type="EMBL" id="QPK76763.1"/>
    </source>
</evidence>
<evidence type="ECO:0000256" key="3">
    <source>
        <dbReference type="ARBA" id="ARBA00007012"/>
    </source>
</evidence>
<keyword evidence="6" id="KW-0813">Transport</keyword>
<feature type="transmembrane region" description="Helical" evidence="18">
    <location>
        <begin position="190"/>
        <end position="207"/>
    </location>
</feature>
<feature type="transmembrane region" description="Helical" evidence="18">
    <location>
        <begin position="143"/>
        <end position="160"/>
    </location>
</feature>
<dbReference type="PRINTS" id="PR01436">
    <property type="entry name" value="NADHDHGNASE2"/>
</dbReference>
<sequence>MNLNLTKMMFLILLIFSTIFSISSSNWMSMWMGLEMNLFTFIPILNFKMSIYSIESTMKYFLIQAFASILLMIFLINKSMFFIINNNLLIILPLLMKLSLMPFHIWLPSMIEGLNWFSCFLMFTWQKITPMIMISYLNMNKNMIFLIIFILTNSLFGINQNSFRKILALSSINNSTWMLMMILMNENLWMNYFIIYSILNLLIINILQKYNINYINQLKFFNLNFFFKLNMILMIFSIMGLPPMIGFLMKWMLIKMLMYNKMFMILMLLIMLTIINLYFYIKMTYFLLFNFNLFNKWFLQNKKINKFNYLMFMNFFSLFINFFNIQI</sequence>
<evidence type="ECO:0000256" key="6">
    <source>
        <dbReference type="ARBA" id="ARBA00022448"/>
    </source>
</evidence>
<gene>
    <name evidence="20" type="primary">ND2</name>
</gene>
<dbReference type="EC" id="7.1.1.2" evidence="4 18"/>
<dbReference type="Pfam" id="PF00361">
    <property type="entry name" value="Proton_antipo_M"/>
    <property type="match status" value="1"/>
</dbReference>
<feature type="transmembrane region" description="Helical" evidence="18">
    <location>
        <begin position="88"/>
        <end position="107"/>
    </location>
</feature>
<dbReference type="GeneID" id="63659492"/>
<evidence type="ECO:0000256" key="11">
    <source>
        <dbReference type="ARBA" id="ARBA00022982"/>
    </source>
</evidence>
<dbReference type="AlphaFoldDB" id="A0A7T0KBI4"/>
<dbReference type="PANTHER" id="PTHR46552">
    <property type="entry name" value="NADH-UBIQUINONE OXIDOREDUCTASE CHAIN 2"/>
    <property type="match status" value="1"/>
</dbReference>
<evidence type="ECO:0000256" key="1">
    <source>
        <dbReference type="ARBA" id="ARBA00003257"/>
    </source>
</evidence>
<accession>A0A7T0KBI4</accession>
<protein>
    <recommendedName>
        <fullName evidence="5 18">NADH-ubiquinone oxidoreductase chain 2</fullName>
        <ecNumber evidence="4 18">7.1.1.2</ecNumber>
    </recommendedName>
</protein>
<evidence type="ECO:0000256" key="5">
    <source>
        <dbReference type="ARBA" id="ARBA00021008"/>
    </source>
</evidence>
<evidence type="ECO:0000256" key="18">
    <source>
        <dbReference type="RuleBase" id="RU003403"/>
    </source>
</evidence>
<feature type="transmembrane region" description="Helical" evidence="18">
    <location>
        <begin position="227"/>
        <end position="251"/>
    </location>
</feature>
<comment type="catalytic activity">
    <reaction evidence="17 18">
        <text>a ubiquinone + NADH + 5 H(+)(in) = a ubiquinol + NAD(+) + 4 H(+)(out)</text>
        <dbReference type="Rhea" id="RHEA:29091"/>
        <dbReference type="Rhea" id="RHEA-COMP:9565"/>
        <dbReference type="Rhea" id="RHEA-COMP:9566"/>
        <dbReference type="ChEBI" id="CHEBI:15378"/>
        <dbReference type="ChEBI" id="CHEBI:16389"/>
        <dbReference type="ChEBI" id="CHEBI:17976"/>
        <dbReference type="ChEBI" id="CHEBI:57540"/>
        <dbReference type="ChEBI" id="CHEBI:57945"/>
        <dbReference type="EC" id="7.1.1.2"/>
    </reaction>
</comment>
<keyword evidence="12 18" id="KW-1133">Transmembrane helix</keyword>
<comment type="similarity">
    <text evidence="3 18">Belongs to the complex I subunit 2 family.</text>
</comment>
<keyword evidence="10 18" id="KW-1278">Translocase</keyword>
<keyword evidence="16 18" id="KW-0472">Membrane</keyword>
<dbReference type="CTD" id="4536"/>
<proteinExistence type="inferred from homology"/>
<evidence type="ECO:0000256" key="14">
    <source>
        <dbReference type="ARBA" id="ARBA00023075"/>
    </source>
</evidence>
<evidence type="ECO:0000256" key="15">
    <source>
        <dbReference type="ARBA" id="ARBA00023128"/>
    </source>
</evidence>